<keyword evidence="12 13" id="KW-0998">Cell outer membrane</keyword>
<evidence type="ECO:0000313" key="20">
    <source>
        <dbReference type="Proteomes" id="UP000015455"/>
    </source>
</evidence>
<reference evidence="19 20" key="1">
    <citation type="submission" date="2013-06" db="EMBL/GenBank/DDBJ databases">
        <title>Draft genome sequence of Thauera terpenica.</title>
        <authorList>
            <person name="Liu B."/>
            <person name="Frostegard A.H."/>
            <person name="Shapleigh J.P."/>
        </authorList>
    </citation>
    <scope>NUCLEOTIDE SEQUENCE [LARGE SCALE GENOMIC DNA]</scope>
    <source>
        <strain evidence="19 20">58Eu</strain>
    </source>
</reference>
<keyword evidence="11" id="KW-0675">Receptor</keyword>
<comment type="subcellular location">
    <subcellularLocation>
        <location evidence="1 13">Cell outer membrane</location>
        <topology evidence="1 13">Multi-pass membrane protein</topology>
    </subcellularLocation>
</comment>
<keyword evidence="10 13" id="KW-0472">Membrane</keyword>
<dbReference type="Gene3D" id="2.40.170.20">
    <property type="entry name" value="TonB-dependent receptor, beta-barrel domain"/>
    <property type="match status" value="1"/>
</dbReference>
<evidence type="ECO:0000256" key="10">
    <source>
        <dbReference type="ARBA" id="ARBA00023136"/>
    </source>
</evidence>
<keyword evidence="8" id="KW-0406">Ion transport</keyword>
<feature type="signal peptide" evidence="16">
    <location>
        <begin position="1"/>
        <end position="47"/>
    </location>
</feature>
<evidence type="ECO:0000256" key="3">
    <source>
        <dbReference type="ARBA" id="ARBA00022448"/>
    </source>
</evidence>
<organism evidence="19 20">
    <name type="scientific">Thauera terpenica 58Eu</name>
    <dbReference type="NCBI Taxonomy" id="1348657"/>
    <lineage>
        <taxon>Bacteria</taxon>
        <taxon>Pseudomonadati</taxon>
        <taxon>Pseudomonadota</taxon>
        <taxon>Betaproteobacteria</taxon>
        <taxon>Rhodocyclales</taxon>
        <taxon>Zoogloeaceae</taxon>
        <taxon>Thauera</taxon>
    </lineage>
</organism>
<comment type="similarity">
    <text evidence="2 13 14">Belongs to the TonB-dependent receptor family.</text>
</comment>
<dbReference type="InterPro" id="IPR037066">
    <property type="entry name" value="Plug_dom_sf"/>
</dbReference>
<keyword evidence="7" id="KW-0408">Iron</keyword>
<evidence type="ECO:0000256" key="13">
    <source>
        <dbReference type="PROSITE-ProRule" id="PRU01360"/>
    </source>
</evidence>
<dbReference type="Proteomes" id="UP000015455">
    <property type="component" value="Unassembled WGS sequence"/>
</dbReference>
<feature type="region of interest" description="Disordered" evidence="15">
    <location>
        <begin position="1"/>
        <end position="26"/>
    </location>
</feature>
<keyword evidence="4 13" id="KW-1134">Transmembrane beta strand</keyword>
<feature type="domain" description="TonB-dependent receptor-like beta-barrel" evidence="17">
    <location>
        <begin position="271"/>
        <end position="659"/>
    </location>
</feature>
<dbReference type="GO" id="GO:0009279">
    <property type="term" value="C:cell outer membrane"/>
    <property type="evidence" value="ECO:0007669"/>
    <property type="project" value="UniProtKB-SubCell"/>
</dbReference>
<dbReference type="Pfam" id="PF07715">
    <property type="entry name" value="Plug"/>
    <property type="match status" value="1"/>
</dbReference>
<dbReference type="InterPro" id="IPR039426">
    <property type="entry name" value="TonB-dep_rcpt-like"/>
</dbReference>
<keyword evidence="20" id="KW-1185">Reference proteome</keyword>
<evidence type="ECO:0000256" key="2">
    <source>
        <dbReference type="ARBA" id="ARBA00009810"/>
    </source>
</evidence>
<feature type="chain" id="PRO_5004560449" description="TonB-denpendent receptor" evidence="16">
    <location>
        <begin position="48"/>
        <end position="716"/>
    </location>
</feature>
<dbReference type="InterPro" id="IPR000531">
    <property type="entry name" value="Beta-barrel_TonB"/>
</dbReference>
<sequence>MMPPTAHAFSPGSTDPARRHPNTRGRPAPQRLCLAVLCALTATTASAADSEKTLDTVVISGSWVEVSPFDAPYSVDGVRLDTNAGQGMRVNVSEVLGSVPGVVVQNRQNYAQDLQISVRGFGARAAFGVRGVKLISDGIPATNPDGQGQAATFNLDAAERIEVLRGPFATVYGNHAGGVIQLFSRDGKGAPRIRGSVFAGEHGTYKIGVGAEGEKNGIGFVLDTSRFETNGERDYSAARRDQSFAKITLAPDEDSKLTLLVSNLHQPNTEDPLGITWATYQRDENAVEPVALQYRTRKSIDHVQGGARYERRFGEDRLEVQAYAGEREVIQYQSIPKAAQGSPTHAGGIINFERSFHGLGLRWIAQREMGAGKLTLTTGVDYDSAEDDRQGYQNFIGNTLGVKGALRRDEINTVTSTAPYIQATWRQSDWDWSLGVRHSNVRFKVQDHYIVGPNGDDSGSGRYRKTTPAVGVLWRATPLLNLYASLGTGFETPTLGEIAYSPTGGFNLGLEPSISHQFELGVKAYVGENTRMNLAAFQINTDNEIVVAGAGGGRSYYTNAGKTLRQGLELALETELTRTLSARGALTMMRATYDEAFAGVPEGNDIPGVPRVSAWGELAWKPRAGLTTAMEAVHRSAVEVHDANADEAAPAYTLFNLRLVTEQESGPWSFSQTLRLDNVFDRKHVAAVIIGDRNGRYYEAGPGRNVYGGVQASYRF</sequence>
<evidence type="ECO:0000256" key="15">
    <source>
        <dbReference type="SAM" id="MobiDB-lite"/>
    </source>
</evidence>
<evidence type="ECO:0000256" key="6">
    <source>
        <dbReference type="ARBA" id="ARBA00022692"/>
    </source>
</evidence>
<dbReference type="EMBL" id="ATJV01000024">
    <property type="protein sequence ID" value="EPZ16925.1"/>
    <property type="molecule type" value="Genomic_DNA"/>
</dbReference>
<dbReference type="InterPro" id="IPR036942">
    <property type="entry name" value="Beta-barrel_TonB_sf"/>
</dbReference>
<evidence type="ECO:0000256" key="5">
    <source>
        <dbReference type="ARBA" id="ARBA00022496"/>
    </source>
</evidence>
<accession>S9ZHQ0</accession>
<evidence type="ECO:0000256" key="1">
    <source>
        <dbReference type="ARBA" id="ARBA00004571"/>
    </source>
</evidence>
<dbReference type="AlphaFoldDB" id="S9ZHQ0"/>
<dbReference type="Pfam" id="PF00593">
    <property type="entry name" value="TonB_dep_Rec_b-barrel"/>
    <property type="match status" value="1"/>
</dbReference>
<evidence type="ECO:0000259" key="18">
    <source>
        <dbReference type="Pfam" id="PF07715"/>
    </source>
</evidence>
<dbReference type="eggNOG" id="COG4772">
    <property type="taxonomic scope" value="Bacteria"/>
</dbReference>
<keyword evidence="9 14" id="KW-0798">TonB box</keyword>
<dbReference type="PANTHER" id="PTHR32552">
    <property type="entry name" value="FERRICHROME IRON RECEPTOR-RELATED"/>
    <property type="match status" value="1"/>
</dbReference>
<keyword evidence="5" id="KW-0410">Iron transport</keyword>
<dbReference type="GO" id="GO:0006826">
    <property type="term" value="P:iron ion transport"/>
    <property type="evidence" value="ECO:0007669"/>
    <property type="project" value="UniProtKB-KW"/>
</dbReference>
<proteinExistence type="inferred from homology"/>
<evidence type="ECO:0000256" key="16">
    <source>
        <dbReference type="SAM" id="SignalP"/>
    </source>
</evidence>
<evidence type="ECO:0000256" key="7">
    <source>
        <dbReference type="ARBA" id="ARBA00023004"/>
    </source>
</evidence>
<evidence type="ECO:0008006" key="21">
    <source>
        <dbReference type="Google" id="ProtNLM"/>
    </source>
</evidence>
<evidence type="ECO:0000256" key="4">
    <source>
        <dbReference type="ARBA" id="ARBA00022452"/>
    </source>
</evidence>
<dbReference type="PATRIC" id="fig|1348657.5.peg.620"/>
<evidence type="ECO:0000259" key="17">
    <source>
        <dbReference type="Pfam" id="PF00593"/>
    </source>
</evidence>
<dbReference type="SUPFAM" id="SSF56935">
    <property type="entry name" value="Porins"/>
    <property type="match status" value="1"/>
</dbReference>
<dbReference type="PROSITE" id="PS52016">
    <property type="entry name" value="TONB_DEPENDENT_REC_3"/>
    <property type="match status" value="1"/>
</dbReference>
<evidence type="ECO:0000256" key="9">
    <source>
        <dbReference type="ARBA" id="ARBA00023077"/>
    </source>
</evidence>
<dbReference type="InterPro" id="IPR012910">
    <property type="entry name" value="Plug_dom"/>
</dbReference>
<evidence type="ECO:0000313" key="19">
    <source>
        <dbReference type="EMBL" id="EPZ16925.1"/>
    </source>
</evidence>
<evidence type="ECO:0000256" key="8">
    <source>
        <dbReference type="ARBA" id="ARBA00023065"/>
    </source>
</evidence>
<dbReference type="PANTHER" id="PTHR32552:SF81">
    <property type="entry name" value="TONB-DEPENDENT OUTER MEMBRANE RECEPTOR"/>
    <property type="match status" value="1"/>
</dbReference>
<gene>
    <name evidence="19" type="ORF">M622_10420</name>
</gene>
<dbReference type="CDD" id="cd01347">
    <property type="entry name" value="ligand_gated_channel"/>
    <property type="match status" value="1"/>
</dbReference>
<protein>
    <recommendedName>
        <fullName evidence="21">TonB-denpendent receptor</fullName>
    </recommendedName>
</protein>
<dbReference type="STRING" id="1348657.M622_10420"/>
<feature type="domain" description="TonB-dependent receptor plug" evidence="18">
    <location>
        <begin position="70"/>
        <end position="179"/>
    </location>
</feature>
<dbReference type="Gene3D" id="2.170.130.10">
    <property type="entry name" value="TonB-dependent receptor, plug domain"/>
    <property type="match status" value="1"/>
</dbReference>
<evidence type="ECO:0000256" key="12">
    <source>
        <dbReference type="ARBA" id="ARBA00023237"/>
    </source>
</evidence>
<name>S9ZHQ0_9RHOO</name>
<comment type="caution">
    <text evidence="19">The sequence shown here is derived from an EMBL/GenBank/DDBJ whole genome shotgun (WGS) entry which is preliminary data.</text>
</comment>
<evidence type="ECO:0000256" key="11">
    <source>
        <dbReference type="ARBA" id="ARBA00023170"/>
    </source>
</evidence>
<keyword evidence="3 13" id="KW-0813">Transport</keyword>
<evidence type="ECO:0000256" key="14">
    <source>
        <dbReference type="RuleBase" id="RU003357"/>
    </source>
</evidence>
<keyword evidence="6 13" id="KW-0812">Transmembrane</keyword>
<keyword evidence="16" id="KW-0732">Signal</keyword>